<sequence>MSRVWVVGSVNEDTRLGLSEHVRPGETVTAESLSRQLGGKGLNQAVAARRAGAATTMIAAVGADGAGESTRALLAAEGIAARIFTAPGPTGTAVVAVDDAGENAIIVVPGANALLPDAHVRAHLETIAAADVLLLQLELPLATVRLAAASARRAGATVVLNAAPYRPDAATLLADVDLLVVNAAEAGHLAPGHDDPADAARELARRERLAVLVTLGARGSLLVRDGESVPVPSCVTEVVDTTGAGDVYIGFLAAALADGADPRAAMELASTAAATAVSRIGATAAIPTIAELGVAATG</sequence>
<comment type="pathway">
    <text evidence="9">Carbohydrate metabolism; D-ribose degradation; D-ribose 5-phosphate from beta-D-ribopyranose: step 2/2.</text>
</comment>
<keyword evidence="6 9" id="KW-0460">Magnesium</keyword>
<comment type="catalytic activity">
    <reaction evidence="9">
        <text>D-ribose + ATP = D-ribose 5-phosphate + ADP + H(+)</text>
        <dbReference type="Rhea" id="RHEA:13697"/>
        <dbReference type="ChEBI" id="CHEBI:15378"/>
        <dbReference type="ChEBI" id="CHEBI:30616"/>
        <dbReference type="ChEBI" id="CHEBI:47013"/>
        <dbReference type="ChEBI" id="CHEBI:78346"/>
        <dbReference type="ChEBI" id="CHEBI:456216"/>
        <dbReference type="EC" id="2.7.1.15"/>
    </reaction>
</comment>
<comment type="caution">
    <text evidence="9">Lacks conserved residue(s) required for the propagation of feature annotation.</text>
</comment>
<keyword evidence="12" id="KW-1185">Reference proteome</keyword>
<evidence type="ECO:0000313" key="11">
    <source>
        <dbReference type="EMBL" id="MBK1783564.1"/>
    </source>
</evidence>
<feature type="binding site" evidence="9">
    <location>
        <begin position="11"/>
        <end position="13"/>
    </location>
    <ligand>
        <name>substrate</name>
    </ligand>
</feature>
<comment type="caution">
    <text evidence="11">The sequence shown here is derived from an EMBL/GenBank/DDBJ whole genome shotgun (WGS) entry which is preliminary data.</text>
</comment>
<name>A0A934V3D8_9PSEU</name>
<feature type="domain" description="Carbohydrate kinase PfkB" evidence="10">
    <location>
        <begin position="1"/>
        <end position="288"/>
    </location>
</feature>
<proteinExistence type="inferred from homology"/>
<comment type="function">
    <text evidence="9">Catalyzes the phosphorylation of ribose at O-5 in a reaction requiring ATP and magnesium. The resulting D-ribose-5-phosphate can then be used either for sythesis of nucleotides, histidine, and tryptophan, or as a component of the pentose phosphate pathway.</text>
</comment>
<evidence type="ECO:0000256" key="7">
    <source>
        <dbReference type="ARBA" id="ARBA00022958"/>
    </source>
</evidence>
<comment type="similarity">
    <text evidence="9">Belongs to the carbohydrate kinase PfkB family. Ribokinase subfamily.</text>
</comment>
<evidence type="ECO:0000256" key="5">
    <source>
        <dbReference type="ARBA" id="ARBA00022840"/>
    </source>
</evidence>
<feature type="binding site" evidence="9">
    <location>
        <begin position="245"/>
        <end position="246"/>
    </location>
    <ligand>
        <name>ATP</name>
        <dbReference type="ChEBI" id="CHEBI:30616"/>
    </ligand>
</feature>
<comment type="subunit">
    <text evidence="9">Homodimer.</text>
</comment>
<dbReference type="PANTHER" id="PTHR10584:SF166">
    <property type="entry name" value="RIBOKINASE"/>
    <property type="match status" value="1"/>
</dbReference>
<dbReference type="SUPFAM" id="SSF53613">
    <property type="entry name" value="Ribokinase-like"/>
    <property type="match status" value="1"/>
</dbReference>
<dbReference type="AlphaFoldDB" id="A0A934V3D8"/>
<dbReference type="Proteomes" id="UP000635245">
    <property type="component" value="Unassembled WGS sequence"/>
</dbReference>
<reference evidence="11" key="1">
    <citation type="submission" date="2020-12" db="EMBL/GenBank/DDBJ databases">
        <title>Prauserella sp. ASG 168, a novel actinomycete isolated from cave rock.</title>
        <authorList>
            <person name="Suriyachadkun C."/>
        </authorList>
    </citation>
    <scope>NUCLEOTIDE SEQUENCE</scope>
    <source>
        <strain evidence="11">ASG 168</strain>
    </source>
</reference>
<keyword evidence="7 9" id="KW-0630">Potassium</keyword>
<dbReference type="InterPro" id="IPR011611">
    <property type="entry name" value="PfkB_dom"/>
</dbReference>
<evidence type="ECO:0000256" key="4">
    <source>
        <dbReference type="ARBA" id="ARBA00022777"/>
    </source>
</evidence>
<evidence type="ECO:0000259" key="10">
    <source>
        <dbReference type="Pfam" id="PF00294"/>
    </source>
</evidence>
<keyword evidence="8 9" id="KW-0119">Carbohydrate metabolism</keyword>
<keyword evidence="2 9" id="KW-0479">Metal-binding</keyword>
<accession>A0A934V3D8</accession>
<feature type="binding site" evidence="9">
    <location>
        <position position="138"/>
    </location>
    <ligand>
        <name>substrate</name>
    </ligand>
</feature>
<evidence type="ECO:0000256" key="6">
    <source>
        <dbReference type="ARBA" id="ARBA00022842"/>
    </source>
</evidence>
<evidence type="ECO:0000256" key="8">
    <source>
        <dbReference type="ARBA" id="ARBA00023277"/>
    </source>
</evidence>
<feature type="binding site" evidence="9">
    <location>
        <position position="182"/>
    </location>
    <ligand>
        <name>ATP</name>
        <dbReference type="ChEBI" id="CHEBI:30616"/>
    </ligand>
</feature>
<keyword evidence="1 9" id="KW-0808">Transferase</keyword>
<organism evidence="11 12">
    <name type="scientific">Prauserella cavernicola</name>
    <dbReference type="NCBI Taxonomy" id="2800127"/>
    <lineage>
        <taxon>Bacteria</taxon>
        <taxon>Bacillati</taxon>
        <taxon>Actinomycetota</taxon>
        <taxon>Actinomycetes</taxon>
        <taxon>Pseudonocardiales</taxon>
        <taxon>Pseudonocardiaceae</taxon>
        <taxon>Prauserella</taxon>
    </lineage>
</organism>
<evidence type="ECO:0000256" key="9">
    <source>
        <dbReference type="HAMAP-Rule" id="MF_01987"/>
    </source>
</evidence>
<keyword evidence="5 9" id="KW-0067">ATP-binding</keyword>
<feature type="binding site" evidence="9">
    <location>
        <begin position="214"/>
        <end position="219"/>
    </location>
    <ligand>
        <name>ATP</name>
        <dbReference type="ChEBI" id="CHEBI:30616"/>
    </ligand>
</feature>
<feature type="binding site" evidence="9">
    <location>
        <position position="276"/>
    </location>
    <ligand>
        <name>K(+)</name>
        <dbReference type="ChEBI" id="CHEBI:29103"/>
    </ligand>
</feature>
<dbReference type="RefSeq" id="WP_200314977.1">
    <property type="nucleotide sequence ID" value="NZ_JAENJH010000001.1"/>
</dbReference>
<comment type="subcellular location">
    <subcellularLocation>
        <location evidence="9">Cytoplasm</location>
    </subcellularLocation>
</comment>
<keyword evidence="9" id="KW-0963">Cytoplasm</keyword>
<dbReference type="EMBL" id="JAENJH010000001">
    <property type="protein sequence ID" value="MBK1783564.1"/>
    <property type="molecule type" value="Genomic_DNA"/>
</dbReference>
<evidence type="ECO:0000256" key="3">
    <source>
        <dbReference type="ARBA" id="ARBA00022741"/>
    </source>
</evidence>
<dbReference type="HAMAP" id="MF_01987">
    <property type="entry name" value="Ribokinase"/>
    <property type="match status" value="1"/>
</dbReference>
<comment type="activity regulation">
    <text evidence="9">Activated by a monovalent cation that binds near, but not in, the active site. The most likely occupant of the site in vivo is potassium. Ion binding induces a conformational change that may alter substrate affinity.</text>
</comment>
<dbReference type="InterPro" id="IPR002139">
    <property type="entry name" value="Ribo/fructo_kinase"/>
</dbReference>
<evidence type="ECO:0000313" key="12">
    <source>
        <dbReference type="Proteomes" id="UP000635245"/>
    </source>
</evidence>
<comment type="cofactor">
    <cofactor evidence="9">
        <name>Mg(2+)</name>
        <dbReference type="ChEBI" id="CHEBI:18420"/>
    </cofactor>
    <text evidence="9">Requires a divalent cation, most likely magnesium in vivo, as an electrophilic catalyst to aid phosphoryl group transfer. It is the chelate of the metal and the nucleotide that is the actual substrate.</text>
</comment>
<gene>
    <name evidence="9" type="primary">rbsK</name>
    <name evidence="11" type="ORF">JHE00_04435</name>
</gene>
<feature type="binding site" evidence="9">
    <location>
        <begin position="39"/>
        <end position="43"/>
    </location>
    <ligand>
        <name>substrate</name>
    </ligand>
</feature>
<dbReference type="InterPro" id="IPR029056">
    <property type="entry name" value="Ribokinase-like"/>
</dbReference>
<dbReference type="GO" id="GO:0019303">
    <property type="term" value="P:D-ribose catabolic process"/>
    <property type="evidence" value="ECO:0007669"/>
    <property type="project" value="UniProtKB-UniRule"/>
</dbReference>
<feature type="active site" description="Proton acceptor" evidence="9">
    <location>
        <position position="246"/>
    </location>
</feature>
<dbReference type="Pfam" id="PF00294">
    <property type="entry name" value="PfkB"/>
    <property type="match status" value="1"/>
</dbReference>
<dbReference type="PANTHER" id="PTHR10584">
    <property type="entry name" value="SUGAR KINASE"/>
    <property type="match status" value="1"/>
</dbReference>
<dbReference type="GO" id="GO:0004747">
    <property type="term" value="F:ribokinase activity"/>
    <property type="evidence" value="ECO:0007669"/>
    <property type="project" value="UniProtKB-UniRule"/>
</dbReference>
<dbReference type="GO" id="GO:0005524">
    <property type="term" value="F:ATP binding"/>
    <property type="evidence" value="ECO:0007669"/>
    <property type="project" value="UniProtKB-UniRule"/>
</dbReference>
<feature type="binding site" evidence="9">
    <location>
        <position position="246"/>
    </location>
    <ligand>
        <name>substrate</name>
    </ligand>
</feature>
<feature type="binding site" evidence="9">
    <location>
        <position position="240"/>
    </location>
    <ligand>
        <name>K(+)</name>
        <dbReference type="ChEBI" id="CHEBI:29103"/>
    </ligand>
</feature>
<dbReference type="InterPro" id="IPR011877">
    <property type="entry name" value="Ribokinase"/>
</dbReference>
<dbReference type="Gene3D" id="3.40.1190.20">
    <property type="match status" value="1"/>
</dbReference>
<evidence type="ECO:0000256" key="1">
    <source>
        <dbReference type="ARBA" id="ARBA00022679"/>
    </source>
</evidence>
<dbReference type="GO" id="GO:0005829">
    <property type="term" value="C:cytosol"/>
    <property type="evidence" value="ECO:0007669"/>
    <property type="project" value="TreeGrafter"/>
</dbReference>
<dbReference type="EC" id="2.7.1.15" evidence="9"/>
<dbReference type="GO" id="GO:0046872">
    <property type="term" value="F:metal ion binding"/>
    <property type="evidence" value="ECO:0007669"/>
    <property type="project" value="UniProtKB-KW"/>
</dbReference>
<keyword evidence="3 9" id="KW-0547">Nucleotide-binding</keyword>
<feature type="binding site" evidence="9">
    <location>
        <position position="281"/>
    </location>
    <ligand>
        <name>K(+)</name>
        <dbReference type="ChEBI" id="CHEBI:29103"/>
    </ligand>
</feature>
<dbReference type="PRINTS" id="PR00990">
    <property type="entry name" value="RIBOKINASE"/>
</dbReference>
<feature type="binding site" evidence="9">
    <location>
        <position position="279"/>
    </location>
    <ligand>
        <name>K(+)</name>
        <dbReference type="ChEBI" id="CHEBI:29103"/>
    </ligand>
</feature>
<feature type="binding site" evidence="9">
    <location>
        <position position="242"/>
    </location>
    <ligand>
        <name>K(+)</name>
        <dbReference type="ChEBI" id="CHEBI:29103"/>
    </ligand>
</feature>
<evidence type="ECO:0000256" key="2">
    <source>
        <dbReference type="ARBA" id="ARBA00022723"/>
    </source>
</evidence>
<keyword evidence="4 9" id="KW-0418">Kinase</keyword>
<protein>
    <recommendedName>
        <fullName evidence="9">Ribokinase</fullName>
        <shortName evidence="9">RK</shortName>
        <ecNumber evidence="9">2.7.1.15</ecNumber>
    </recommendedName>
</protein>